<organism evidence="3 4">
    <name type="scientific">Dentipellis fragilis</name>
    <dbReference type="NCBI Taxonomy" id="205917"/>
    <lineage>
        <taxon>Eukaryota</taxon>
        <taxon>Fungi</taxon>
        <taxon>Dikarya</taxon>
        <taxon>Basidiomycota</taxon>
        <taxon>Agaricomycotina</taxon>
        <taxon>Agaricomycetes</taxon>
        <taxon>Russulales</taxon>
        <taxon>Hericiaceae</taxon>
        <taxon>Dentipellis</taxon>
    </lineage>
</organism>
<feature type="region of interest" description="Disordered" evidence="1">
    <location>
        <begin position="1"/>
        <end position="21"/>
    </location>
</feature>
<dbReference type="InterPro" id="IPR000182">
    <property type="entry name" value="GNAT_dom"/>
</dbReference>
<comment type="caution">
    <text evidence="3">The sequence shown here is derived from an EMBL/GenBank/DDBJ whole genome shotgun (WGS) entry which is preliminary data.</text>
</comment>
<dbReference type="SUPFAM" id="SSF55729">
    <property type="entry name" value="Acyl-CoA N-acyltransferases (Nat)"/>
    <property type="match status" value="1"/>
</dbReference>
<evidence type="ECO:0000259" key="2">
    <source>
        <dbReference type="PROSITE" id="PS51186"/>
    </source>
</evidence>
<dbReference type="Proteomes" id="UP000298327">
    <property type="component" value="Unassembled WGS sequence"/>
</dbReference>
<dbReference type="Gene3D" id="3.40.630.30">
    <property type="match status" value="1"/>
</dbReference>
<dbReference type="EMBL" id="SEOQ01000169">
    <property type="protein sequence ID" value="TFY68199.1"/>
    <property type="molecule type" value="Genomic_DNA"/>
</dbReference>
<dbReference type="PROSITE" id="PS51186">
    <property type="entry name" value="GNAT"/>
    <property type="match status" value="1"/>
</dbReference>
<evidence type="ECO:0000313" key="4">
    <source>
        <dbReference type="Proteomes" id="UP000298327"/>
    </source>
</evidence>
<dbReference type="AlphaFoldDB" id="A0A4Y9Z4D4"/>
<name>A0A4Y9Z4D4_9AGAM</name>
<sequence>MKLSLSRLATPAASPTHSASPSIDMAHSLLTLNLTGGEHNNRPGSKHAFTQEYVFTVPEPGGSSSPLSRRSRHMVKVRVRTIDRGQIAPGKFHLAMSGVCEDFLQFSVAVFSTNGRIRKTIGDRDPESESDNRGSGVWSKEINHGKLAYIEQLEVNERYRGRGIGRWAVYNILANPIFAECQYIFAWPNVLGSGTPFDPADEHYMTKKAGIISFWRKLGFRRVGGTYFFGYARDPQHPSRSLPIEDDGLETQKTDACLEAVQGSEYRCVVRMHYVLTSIDMSYDGPCGETERVCQNVMTEGVMTAERYESLKGHRATSIWLSSRNEARMGVNNLHHHTRGQEHREEPVHWLPLVCQTQTCSVPPSDGLFVAPTSSMTLDLNRQGHDDWEWVCEMNKSGMLACTHNRGLARIILPNVETLRNSARWQRREKSILGDNCILETFRSRLAGTNFRTPPLQIVTKTYRRYIMFSNSMWKVQSVGPPPKTASRKAPVKSDTLEVRERMHSWREEWGLTPTMGVGEPYLWGRKIKYETPRVSDNIVRHMSPFYCLTSRSLPLNHTDMAINRLVLEALL</sequence>
<protein>
    <recommendedName>
        <fullName evidence="2">N-acetyltransferase domain-containing protein</fullName>
    </recommendedName>
</protein>
<evidence type="ECO:0000256" key="1">
    <source>
        <dbReference type="SAM" id="MobiDB-lite"/>
    </source>
</evidence>
<dbReference type="InterPro" id="IPR016181">
    <property type="entry name" value="Acyl_CoA_acyltransferase"/>
</dbReference>
<feature type="compositionally biased region" description="Low complexity" evidence="1">
    <location>
        <begin position="9"/>
        <end position="21"/>
    </location>
</feature>
<feature type="domain" description="N-acetyltransferase" evidence="2">
    <location>
        <begin position="77"/>
        <end position="245"/>
    </location>
</feature>
<gene>
    <name evidence="3" type="ORF">EVG20_g3646</name>
</gene>
<reference evidence="3 4" key="1">
    <citation type="submission" date="2019-02" db="EMBL/GenBank/DDBJ databases">
        <title>Genome sequencing of the rare red list fungi Dentipellis fragilis.</title>
        <authorList>
            <person name="Buettner E."/>
            <person name="Kellner H."/>
        </authorList>
    </citation>
    <scope>NUCLEOTIDE SEQUENCE [LARGE SCALE GENOMIC DNA]</scope>
    <source>
        <strain evidence="3 4">DSM 105465</strain>
    </source>
</reference>
<dbReference type="STRING" id="205917.A0A4Y9Z4D4"/>
<dbReference type="GO" id="GO:0016747">
    <property type="term" value="F:acyltransferase activity, transferring groups other than amino-acyl groups"/>
    <property type="evidence" value="ECO:0007669"/>
    <property type="project" value="InterPro"/>
</dbReference>
<dbReference type="CDD" id="cd04301">
    <property type="entry name" value="NAT_SF"/>
    <property type="match status" value="1"/>
</dbReference>
<evidence type="ECO:0000313" key="3">
    <source>
        <dbReference type="EMBL" id="TFY68199.1"/>
    </source>
</evidence>
<dbReference type="OrthoDB" id="508139at2759"/>
<accession>A0A4Y9Z4D4</accession>
<keyword evidence="4" id="KW-1185">Reference proteome</keyword>
<proteinExistence type="predicted"/>